<name>A0AAW0Q5F3_9PEZI</name>
<feature type="region of interest" description="Disordered" evidence="1">
    <location>
        <begin position="72"/>
        <end position="123"/>
    </location>
</feature>
<feature type="compositionally biased region" description="Pro residues" evidence="1">
    <location>
        <begin position="96"/>
        <end position="120"/>
    </location>
</feature>
<protein>
    <submittedName>
        <fullName evidence="2">Uncharacterized protein</fullName>
    </submittedName>
</protein>
<evidence type="ECO:0000256" key="1">
    <source>
        <dbReference type="SAM" id="MobiDB-lite"/>
    </source>
</evidence>
<gene>
    <name evidence="2" type="ORF">PG999_014598</name>
</gene>
<evidence type="ECO:0000313" key="2">
    <source>
        <dbReference type="EMBL" id="KAK8093011.1"/>
    </source>
</evidence>
<accession>A0AAW0Q5F3</accession>
<comment type="caution">
    <text evidence="2">The sequence shown here is derived from an EMBL/GenBank/DDBJ whole genome shotgun (WGS) entry which is preliminary data.</text>
</comment>
<proteinExistence type="predicted"/>
<dbReference type="EMBL" id="JAQQWP010000012">
    <property type="protein sequence ID" value="KAK8093011.1"/>
    <property type="molecule type" value="Genomic_DNA"/>
</dbReference>
<feature type="compositionally biased region" description="Low complexity" evidence="1">
    <location>
        <begin position="302"/>
        <end position="322"/>
    </location>
</feature>
<dbReference type="Proteomes" id="UP001392437">
    <property type="component" value="Unassembled WGS sequence"/>
</dbReference>
<feature type="compositionally biased region" description="Low complexity" evidence="1">
    <location>
        <begin position="77"/>
        <end position="95"/>
    </location>
</feature>
<feature type="region of interest" description="Disordered" evidence="1">
    <location>
        <begin position="287"/>
        <end position="322"/>
    </location>
</feature>
<dbReference type="AlphaFoldDB" id="A0AAW0Q5F3"/>
<organism evidence="2 3">
    <name type="scientific">Apiospora kogelbergensis</name>
    <dbReference type="NCBI Taxonomy" id="1337665"/>
    <lineage>
        <taxon>Eukaryota</taxon>
        <taxon>Fungi</taxon>
        <taxon>Dikarya</taxon>
        <taxon>Ascomycota</taxon>
        <taxon>Pezizomycotina</taxon>
        <taxon>Sordariomycetes</taxon>
        <taxon>Xylariomycetidae</taxon>
        <taxon>Amphisphaeriales</taxon>
        <taxon>Apiosporaceae</taxon>
        <taxon>Apiospora</taxon>
    </lineage>
</organism>
<sequence length="322" mass="35055">MAPFPCGHSINQQRVARMLEVLPFPASKKKLCADCRTKTPEDIYEILAKINDARTNSYNVAIVNNANSSDLRRNMSSKKLASKSSFATTVTTPTTPRTPTPRTPSPRAPTPKTPGLPPMTPATAAIHLNNSTERSAWLDYLLERLLVHRRTLTKDEGKESWTAHHLGEWARVAFLCVGDDDELRPICDHVRQRHGSGAEEELLRSLARAALRAYDVEQPNEPATHRIVAGLNDLILAAVRHADEARSFSQVRAVFASAAALRKLASEVSTGAEVLYDLFDEFERGSTPAGRMSSLGGGGLSRSGSRRAASGQHSGRAGRTGL</sequence>
<evidence type="ECO:0000313" key="3">
    <source>
        <dbReference type="Proteomes" id="UP001392437"/>
    </source>
</evidence>
<keyword evidence="3" id="KW-1185">Reference proteome</keyword>
<reference evidence="2 3" key="1">
    <citation type="submission" date="2023-01" db="EMBL/GenBank/DDBJ databases">
        <title>Analysis of 21 Apiospora genomes using comparative genomics revels a genus with tremendous synthesis potential of carbohydrate active enzymes and secondary metabolites.</title>
        <authorList>
            <person name="Sorensen T."/>
        </authorList>
    </citation>
    <scope>NUCLEOTIDE SEQUENCE [LARGE SCALE GENOMIC DNA]</scope>
    <source>
        <strain evidence="2 3">CBS 117206</strain>
    </source>
</reference>